<dbReference type="EMBL" id="OZ021740">
    <property type="protein sequence ID" value="CAK9324019.1"/>
    <property type="molecule type" value="Genomic_DNA"/>
</dbReference>
<evidence type="ECO:0000313" key="2">
    <source>
        <dbReference type="Proteomes" id="UP001642487"/>
    </source>
</evidence>
<accession>A0ABP0YU21</accession>
<feature type="non-terminal residue" evidence="1">
    <location>
        <position position="1"/>
    </location>
</feature>
<evidence type="ECO:0000313" key="1">
    <source>
        <dbReference type="EMBL" id="CAK9324019.1"/>
    </source>
</evidence>
<name>A0ABP0YU21_9ROSI</name>
<proteinExistence type="predicted"/>
<gene>
    <name evidence="1" type="ORF">CITCOLO1_LOCUS16236</name>
</gene>
<dbReference type="Proteomes" id="UP001642487">
    <property type="component" value="Chromosome 6"/>
</dbReference>
<feature type="non-terminal residue" evidence="1">
    <location>
        <position position="57"/>
    </location>
</feature>
<sequence length="57" mass="6237">PLQVAQSEPRSHGSFRLASSKLFRRSTIRFHLSSVSPSSVAAVATVGEHFYFQSSSL</sequence>
<organism evidence="1 2">
    <name type="scientific">Citrullus colocynthis</name>
    <name type="common">colocynth</name>
    <dbReference type="NCBI Taxonomy" id="252529"/>
    <lineage>
        <taxon>Eukaryota</taxon>
        <taxon>Viridiplantae</taxon>
        <taxon>Streptophyta</taxon>
        <taxon>Embryophyta</taxon>
        <taxon>Tracheophyta</taxon>
        <taxon>Spermatophyta</taxon>
        <taxon>Magnoliopsida</taxon>
        <taxon>eudicotyledons</taxon>
        <taxon>Gunneridae</taxon>
        <taxon>Pentapetalae</taxon>
        <taxon>rosids</taxon>
        <taxon>fabids</taxon>
        <taxon>Cucurbitales</taxon>
        <taxon>Cucurbitaceae</taxon>
        <taxon>Benincaseae</taxon>
        <taxon>Citrullus</taxon>
    </lineage>
</organism>
<keyword evidence="2" id="KW-1185">Reference proteome</keyword>
<protein>
    <submittedName>
        <fullName evidence="1">Uncharacterized protein</fullName>
    </submittedName>
</protein>
<reference evidence="1 2" key="1">
    <citation type="submission" date="2024-03" db="EMBL/GenBank/DDBJ databases">
        <authorList>
            <person name="Gkanogiannis A."/>
            <person name="Becerra Lopez-Lavalle L."/>
        </authorList>
    </citation>
    <scope>NUCLEOTIDE SEQUENCE [LARGE SCALE GENOMIC DNA]</scope>
</reference>